<feature type="domain" description="Aminoglycoside phosphotransferase" evidence="1">
    <location>
        <begin position="86"/>
        <end position="260"/>
    </location>
</feature>
<dbReference type="InterPro" id="IPR002575">
    <property type="entry name" value="Aminoglycoside_PTrfase"/>
</dbReference>
<dbReference type="AlphaFoldDB" id="A0A8H6C4W6"/>
<name>A0A8H6C4W6_9LECA</name>
<gene>
    <name evidence="2" type="ORF">HO133_006791</name>
</gene>
<proteinExistence type="predicted"/>
<dbReference type="GeneID" id="59335191"/>
<comment type="caution">
    <text evidence="2">The sequence shown here is derived from an EMBL/GenBank/DDBJ whole genome shotgun (WGS) entry which is preliminary data.</text>
</comment>
<reference evidence="2 3" key="1">
    <citation type="journal article" date="2020" name="Genomics">
        <title>Complete, high-quality genomes from long-read metagenomic sequencing of two wolf lichen thalli reveals enigmatic genome architecture.</title>
        <authorList>
            <person name="McKenzie S.K."/>
            <person name="Walston R.F."/>
            <person name="Allen J.L."/>
        </authorList>
    </citation>
    <scope>NUCLEOTIDE SEQUENCE [LARGE SCALE GENOMIC DNA]</scope>
    <source>
        <strain evidence="2">WasteWater1</strain>
    </source>
</reference>
<protein>
    <recommendedName>
        <fullName evidence="1">Aminoglycoside phosphotransferase domain-containing protein</fullName>
    </recommendedName>
</protein>
<accession>A0A8H6C4W6</accession>
<dbReference type="Gene3D" id="3.90.1200.10">
    <property type="match status" value="1"/>
</dbReference>
<dbReference type="RefSeq" id="XP_037146888.1">
    <property type="nucleotide sequence ID" value="XM_037297687.1"/>
</dbReference>
<organism evidence="2 3">
    <name type="scientific">Letharia lupina</name>
    <dbReference type="NCBI Taxonomy" id="560253"/>
    <lineage>
        <taxon>Eukaryota</taxon>
        <taxon>Fungi</taxon>
        <taxon>Dikarya</taxon>
        <taxon>Ascomycota</taxon>
        <taxon>Pezizomycotina</taxon>
        <taxon>Lecanoromycetes</taxon>
        <taxon>OSLEUM clade</taxon>
        <taxon>Lecanoromycetidae</taxon>
        <taxon>Lecanorales</taxon>
        <taxon>Lecanorineae</taxon>
        <taxon>Parmeliaceae</taxon>
        <taxon>Letharia</taxon>
    </lineage>
</organism>
<keyword evidence="3" id="KW-1185">Reference proteome</keyword>
<dbReference type="Proteomes" id="UP000593566">
    <property type="component" value="Unassembled WGS sequence"/>
</dbReference>
<dbReference type="EMBL" id="JACCJB010000027">
    <property type="protein sequence ID" value="KAF6217453.1"/>
    <property type="molecule type" value="Genomic_DNA"/>
</dbReference>
<dbReference type="InterPro" id="IPR011009">
    <property type="entry name" value="Kinase-like_dom_sf"/>
</dbReference>
<dbReference type="SUPFAM" id="SSF56112">
    <property type="entry name" value="Protein kinase-like (PK-like)"/>
    <property type="match status" value="1"/>
</dbReference>
<evidence type="ECO:0000259" key="1">
    <source>
        <dbReference type="Pfam" id="PF01636"/>
    </source>
</evidence>
<sequence>MAQEMQTDPELVFPEGWDESERLLINNFFELRVPKVAKTTCSASECREFAQTLMQGKKIVLVNNQGFHSYTLACPESNHIIQFRLKELCTKFIDEAKEIYGHLVSRVVHHSGFTLPVYTIDIVPGVAHYWQEPSRDHFPLERELNTIIDLAQFIARSSHFPHPPIECKDSSRTKRARATFERLEQNSSLKEIAPDIYAEVTSVTPKLHLLQDLPLVLTHTDLVGLNIFVDRITGGITGVIDFDDAQIEALGMNIVTLYEWFVGNMEDGHWSPYDMPAGNKYGGKNVGQVLEAAFWDAFWDNTSPDLKKEDTKEALSVALRVGVVNRYIVDVGMLDEVDLENGRGDDRSLDYAKGILFHLRDSGL</sequence>
<dbReference type="Pfam" id="PF01636">
    <property type="entry name" value="APH"/>
    <property type="match status" value="1"/>
</dbReference>
<evidence type="ECO:0000313" key="3">
    <source>
        <dbReference type="Proteomes" id="UP000593566"/>
    </source>
</evidence>
<evidence type="ECO:0000313" key="2">
    <source>
        <dbReference type="EMBL" id="KAF6217453.1"/>
    </source>
</evidence>